<dbReference type="Gene3D" id="1.10.340.30">
    <property type="entry name" value="Hypothetical protein, domain 2"/>
    <property type="match status" value="1"/>
</dbReference>
<organism evidence="3">
    <name type="scientific">Selaginella moellendorffii</name>
    <name type="common">Spikemoss</name>
    <dbReference type="NCBI Taxonomy" id="88036"/>
    <lineage>
        <taxon>Eukaryota</taxon>
        <taxon>Viridiplantae</taxon>
        <taxon>Streptophyta</taxon>
        <taxon>Embryophyta</taxon>
        <taxon>Tracheophyta</taxon>
        <taxon>Lycopodiopsida</taxon>
        <taxon>Selaginellales</taxon>
        <taxon>Selaginellaceae</taxon>
        <taxon>Selaginella</taxon>
    </lineage>
</organism>
<dbReference type="InParanoid" id="D8RC56"/>
<dbReference type="InterPro" id="IPR005019">
    <property type="entry name" value="Adenine_glyco"/>
</dbReference>
<keyword evidence="3" id="KW-1185">Reference proteome</keyword>
<keyword evidence="1" id="KW-0479">Metal-binding</keyword>
<dbReference type="STRING" id="88036.D8RC56"/>
<sequence length="218" mass="23988">NADPAYIAYHDEEWGVPVHDDNLLFELLVLAGAQSEMGWSLILSKRDCYRRAFQGFDPAAVAAFDKKKVAALKSEVDIYQQEGKLQAVIENAGRVLQIVQECGSLSNYLWGFLNHKPVTPNFRMPAQVPIKTSKSEFISRDLVRRGFSCVGPTTVYSLMQAAGMTNDHTTQCFRHKECAAAAEATTIKTGAPSPSFAIASADNRDNLTSSRNSSVFVH</sequence>
<dbReference type="EMBL" id="GL377576">
    <property type="protein sequence ID" value="EFJ29796.1"/>
    <property type="molecule type" value="Genomic_DNA"/>
</dbReference>
<dbReference type="HOGENOM" id="CLU_083758_1_1_1"/>
<dbReference type="OrthoDB" id="3941538at2759"/>
<evidence type="ECO:0008006" key="4">
    <source>
        <dbReference type="Google" id="ProtNLM"/>
    </source>
</evidence>
<dbReference type="SUPFAM" id="SSF48150">
    <property type="entry name" value="DNA-glycosylase"/>
    <property type="match status" value="1"/>
</dbReference>
<protein>
    <recommendedName>
        <fullName evidence="4">DNA-3-methyladenine glycosylase I</fullName>
    </recommendedName>
</protein>
<feature type="binding site" evidence="1">
    <location>
        <position position="172"/>
    </location>
    <ligand>
        <name>Zn(2+)</name>
        <dbReference type="ChEBI" id="CHEBI:29105"/>
    </ligand>
</feature>
<dbReference type="PANTHER" id="PTHR31116:SF29">
    <property type="entry name" value="DNA GLYCOSYLASE SUPERFAMILY PROTEIN"/>
    <property type="match status" value="1"/>
</dbReference>
<dbReference type="AlphaFoldDB" id="D8RC56"/>
<gene>
    <name evidence="2" type="ORF">SELMODRAFT_90743</name>
</gene>
<dbReference type="GO" id="GO:0006284">
    <property type="term" value="P:base-excision repair"/>
    <property type="evidence" value="ECO:0007669"/>
    <property type="project" value="InterPro"/>
</dbReference>
<proteinExistence type="predicted"/>
<evidence type="ECO:0000313" key="3">
    <source>
        <dbReference type="Proteomes" id="UP000001514"/>
    </source>
</evidence>
<evidence type="ECO:0000256" key="1">
    <source>
        <dbReference type="PIRSR" id="PIRSR605019-1"/>
    </source>
</evidence>
<dbReference type="KEGG" id="smo:SELMODRAFT_90743"/>
<dbReference type="GO" id="GO:0008725">
    <property type="term" value="F:DNA-3-methyladenine glycosylase activity"/>
    <property type="evidence" value="ECO:0007669"/>
    <property type="project" value="InterPro"/>
</dbReference>
<dbReference type="Gramene" id="EFJ29796">
    <property type="protein sequence ID" value="EFJ29796"/>
    <property type="gene ID" value="SELMODRAFT_90743"/>
</dbReference>
<reference evidence="2 3" key="1">
    <citation type="journal article" date="2011" name="Science">
        <title>The Selaginella genome identifies genetic changes associated with the evolution of vascular plants.</title>
        <authorList>
            <person name="Banks J.A."/>
            <person name="Nishiyama T."/>
            <person name="Hasebe M."/>
            <person name="Bowman J.L."/>
            <person name="Gribskov M."/>
            <person name="dePamphilis C."/>
            <person name="Albert V.A."/>
            <person name="Aono N."/>
            <person name="Aoyama T."/>
            <person name="Ambrose B.A."/>
            <person name="Ashton N.W."/>
            <person name="Axtell M.J."/>
            <person name="Barker E."/>
            <person name="Barker M.S."/>
            <person name="Bennetzen J.L."/>
            <person name="Bonawitz N.D."/>
            <person name="Chapple C."/>
            <person name="Cheng C."/>
            <person name="Correa L.G."/>
            <person name="Dacre M."/>
            <person name="DeBarry J."/>
            <person name="Dreyer I."/>
            <person name="Elias M."/>
            <person name="Engstrom E.M."/>
            <person name="Estelle M."/>
            <person name="Feng L."/>
            <person name="Finet C."/>
            <person name="Floyd S.K."/>
            <person name="Frommer W.B."/>
            <person name="Fujita T."/>
            <person name="Gramzow L."/>
            <person name="Gutensohn M."/>
            <person name="Harholt J."/>
            <person name="Hattori M."/>
            <person name="Heyl A."/>
            <person name="Hirai T."/>
            <person name="Hiwatashi Y."/>
            <person name="Ishikawa M."/>
            <person name="Iwata M."/>
            <person name="Karol K.G."/>
            <person name="Koehler B."/>
            <person name="Kolukisaoglu U."/>
            <person name="Kubo M."/>
            <person name="Kurata T."/>
            <person name="Lalonde S."/>
            <person name="Li K."/>
            <person name="Li Y."/>
            <person name="Litt A."/>
            <person name="Lyons E."/>
            <person name="Manning G."/>
            <person name="Maruyama T."/>
            <person name="Michael T.P."/>
            <person name="Mikami K."/>
            <person name="Miyazaki S."/>
            <person name="Morinaga S."/>
            <person name="Murata T."/>
            <person name="Mueller-Roeber B."/>
            <person name="Nelson D.R."/>
            <person name="Obara M."/>
            <person name="Oguri Y."/>
            <person name="Olmstead R.G."/>
            <person name="Onodera N."/>
            <person name="Petersen B.L."/>
            <person name="Pils B."/>
            <person name="Prigge M."/>
            <person name="Rensing S.A."/>
            <person name="Riano-Pachon D.M."/>
            <person name="Roberts A.W."/>
            <person name="Sato Y."/>
            <person name="Scheller H.V."/>
            <person name="Schulz B."/>
            <person name="Schulz C."/>
            <person name="Shakirov E.V."/>
            <person name="Shibagaki N."/>
            <person name="Shinohara N."/>
            <person name="Shippen D.E."/>
            <person name="Soerensen I."/>
            <person name="Sotooka R."/>
            <person name="Sugimoto N."/>
            <person name="Sugita M."/>
            <person name="Sumikawa N."/>
            <person name="Tanurdzic M."/>
            <person name="Theissen G."/>
            <person name="Ulvskov P."/>
            <person name="Wakazuki S."/>
            <person name="Weng J.K."/>
            <person name="Willats W.W."/>
            <person name="Wipf D."/>
            <person name="Wolf P.G."/>
            <person name="Yang L."/>
            <person name="Zimmer A.D."/>
            <person name="Zhu Q."/>
            <person name="Mitros T."/>
            <person name="Hellsten U."/>
            <person name="Loque D."/>
            <person name="Otillar R."/>
            <person name="Salamov A."/>
            <person name="Schmutz J."/>
            <person name="Shapiro H."/>
            <person name="Lindquist E."/>
            <person name="Lucas S."/>
            <person name="Rokhsar D."/>
            <person name="Grigoriev I.V."/>
        </authorList>
    </citation>
    <scope>NUCLEOTIDE SEQUENCE [LARGE SCALE GENOMIC DNA]</scope>
</reference>
<dbReference type="Pfam" id="PF03352">
    <property type="entry name" value="Adenine_glyco"/>
    <property type="match status" value="1"/>
</dbReference>
<feature type="non-terminal residue" evidence="2">
    <location>
        <position position="1"/>
    </location>
</feature>
<dbReference type="eggNOG" id="ENOG502QQTH">
    <property type="taxonomic scope" value="Eukaryota"/>
</dbReference>
<dbReference type="PANTHER" id="PTHR31116">
    <property type="entry name" value="OS04G0501200 PROTEIN"/>
    <property type="match status" value="1"/>
</dbReference>
<keyword evidence="1" id="KW-0862">Zinc</keyword>
<feature type="binding site" evidence="1">
    <location>
        <position position="168"/>
    </location>
    <ligand>
        <name>Zn(2+)</name>
        <dbReference type="ChEBI" id="CHEBI:29105"/>
    </ligand>
</feature>
<accession>D8RC56</accession>
<dbReference type="GO" id="GO:0046872">
    <property type="term" value="F:metal ion binding"/>
    <property type="evidence" value="ECO:0007669"/>
    <property type="project" value="UniProtKB-KW"/>
</dbReference>
<dbReference type="OMA" id="YHDREYG"/>
<evidence type="ECO:0000313" key="2">
    <source>
        <dbReference type="EMBL" id="EFJ29796.1"/>
    </source>
</evidence>
<name>D8RC56_SELML</name>
<feature type="binding site" evidence="1">
    <location>
        <position position="10"/>
    </location>
    <ligand>
        <name>Zn(2+)</name>
        <dbReference type="ChEBI" id="CHEBI:29105"/>
    </ligand>
</feature>
<dbReference type="Proteomes" id="UP000001514">
    <property type="component" value="Unassembled WGS sequence"/>
</dbReference>
<dbReference type="InterPro" id="IPR011257">
    <property type="entry name" value="DNA_glycosylase"/>
</dbReference>